<dbReference type="Gene3D" id="2.40.50.100">
    <property type="match status" value="1"/>
</dbReference>
<proteinExistence type="inferred from homology"/>
<sequence length="178" mass="19654">MSQSLILKSARDATRVFSKIVQKTLPISKNKLPPVPHLPHNVLRSCGFHNSAPNYSKFLFTDSHEWIKIDGDVGTIGITNYAQEQLGDIVFCELPEVATEFSKGDIFATVESVKAASDLYIPISGEVVEVNEKLVDTPAIINESPTEDGWLVMVKLTSSADDELSELLTQTDYEKTLN</sequence>
<keyword evidence="2 4" id="KW-0450">Lipoyl</keyword>
<accession>A0ABP0GV28</accession>
<name>A0ABP0GV28_CLALP</name>
<dbReference type="InterPro" id="IPR002930">
    <property type="entry name" value="GCV_H"/>
</dbReference>
<dbReference type="CDD" id="cd06848">
    <property type="entry name" value="GCS_H"/>
    <property type="match status" value="1"/>
</dbReference>
<dbReference type="EMBL" id="CAWYQH010000152">
    <property type="protein sequence ID" value="CAK8695586.1"/>
    <property type="molecule type" value="Genomic_DNA"/>
</dbReference>
<dbReference type="InterPro" id="IPR000089">
    <property type="entry name" value="Biotin_lipoyl"/>
</dbReference>
<dbReference type="InterPro" id="IPR011053">
    <property type="entry name" value="Single_hybrid_motif"/>
</dbReference>
<comment type="caution">
    <text evidence="6">The sequence shown here is derived from an EMBL/GenBank/DDBJ whole genome shotgun (WGS) entry which is preliminary data.</text>
</comment>
<keyword evidence="4" id="KW-0496">Mitochondrion</keyword>
<comment type="similarity">
    <text evidence="1 4">Belongs to the GcvH family.</text>
</comment>
<dbReference type="SUPFAM" id="SSF51230">
    <property type="entry name" value="Single hybrid motif"/>
    <property type="match status" value="1"/>
</dbReference>
<dbReference type="InterPro" id="IPR033753">
    <property type="entry name" value="GCV_H/Fam206"/>
</dbReference>
<comment type="cofactor">
    <cofactor evidence="4">
        <name>(R)-lipoate</name>
        <dbReference type="ChEBI" id="CHEBI:83088"/>
    </cofactor>
    <text evidence="4">Binds 1 lipoyl cofactor covalently.</text>
</comment>
<evidence type="ECO:0000256" key="4">
    <source>
        <dbReference type="RuleBase" id="RU364055"/>
    </source>
</evidence>
<comment type="function">
    <text evidence="3">The glycine cleavage system catalyzes the degradation of glycine. The H protein (GCSH) shuttles the methylamine group of glycine from the P protein (GLDC) to the T protein (GCST). Has a pivotal role in the lipoylation of enzymes involved in cellular energetics such as the mitochondrial dihydrolipoyllysine-residue acetyltransferase component of pyruvate dehydrogenase complex (DLAT), and the mitochondrial dihydrolipoyllysine-residue succinyltransferase component of 2-oxoglutarate dehydrogenase complex (DLST).</text>
</comment>
<dbReference type="NCBIfam" id="NF002270">
    <property type="entry name" value="PRK01202.1"/>
    <property type="match status" value="1"/>
</dbReference>
<dbReference type="Pfam" id="PF01597">
    <property type="entry name" value="GCV_H"/>
    <property type="match status" value="1"/>
</dbReference>
<evidence type="ECO:0000256" key="2">
    <source>
        <dbReference type="ARBA" id="ARBA00022823"/>
    </source>
</evidence>
<dbReference type="PROSITE" id="PS50968">
    <property type="entry name" value="BIOTINYL_LIPOYL"/>
    <property type="match status" value="1"/>
</dbReference>
<feature type="domain" description="Lipoyl-binding" evidence="5">
    <location>
        <begin position="73"/>
        <end position="155"/>
    </location>
</feature>
<keyword evidence="7" id="KW-1185">Reference proteome</keyword>
<evidence type="ECO:0000256" key="3">
    <source>
        <dbReference type="ARBA" id="ARBA00046240"/>
    </source>
</evidence>
<dbReference type="Proteomes" id="UP001642483">
    <property type="component" value="Unassembled WGS sequence"/>
</dbReference>
<evidence type="ECO:0000313" key="6">
    <source>
        <dbReference type="EMBL" id="CAK8695586.1"/>
    </source>
</evidence>
<dbReference type="PANTHER" id="PTHR11715">
    <property type="entry name" value="GLYCINE CLEAVAGE SYSTEM H PROTEIN"/>
    <property type="match status" value="1"/>
</dbReference>
<evidence type="ECO:0000256" key="1">
    <source>
        <dbReference type="ARBA" id="ARBA00009249"/>
    </source>
</evidence>
<dbReference type="InterPro" id="IPR017453">
    <property type="entry name" value="GCV_H_sub"/>
</dbReference>
<dbReference type="HAMAP" id="MF_00272">
    <property type="entry name" value="GcvH"/>
    <property type="match status" value="1"/>
</dbReference>
<gene>
    <name evidence="6" type="ORF">CVLEPA_LOCUS28844</name>
</gene>
<evidence type="ECO:0000313" key="7">
    <source>
        <dbReference type="Proteomes" id="UP001642483"/>
    </source>
</evidence>
<comment type="function">
    <text evidence="4">The H protein shuttles the methylamine group of glycine from the P protein to the T protein.</text>
</comment>
<keyword evidence="4" id="KW-0809">Transit peptide</keyword>
<protein>
    <recommendedName>
        <fullName evidence="4">Glycine cleavage system H protein</fullName>
    </recommendedName>
</protein>
<dbReference type="NCBIfam" id="TIGR00527">
    <property type="entry name" value="gcvH"/>
    <property type="match status" value="1"/>
</dbReference>
<evidence type="ECO:0000259" key="5">
    <source>
        <dbReference type="PROSITE" id="PS50968"/>
    </source>
</evidence>
<comment type="subunit">
    <text evidence="4">The glycine cleavage system is composed of four proteins: P, T, L and H.</text>
</comment>
<organism evidence="6 7">
    <name type="scientific">Clavelina lepadiformis</name>
    <name type="common">Light-bulb sea squirt</name>
    <name type="synonym">Ascidia lepadiformis</name>
    <dbReference type="NCBI Taxonomy" id="159417"/>
    <lineage>
        <taxon>Eukaryota</taxon>
        <taxon>Metazoa</taxon>
        <taxon>Chordata</taxon>
        <taxon>Tunicata</taxon>
        <taxon>Ascidiacea</taxon>
        <taxon>Aplousobranchia</taxon>
        <taxon>Clavelinidae</taxon>
        <taxon>Clavelina</taxon>
    </lineage>
</organism>
<comment type="subcellular location">
    <subcellularLocation>
        <location evidence="4">Mitochondrion</location>
    </subcellularLocation>
</comment>
<reference evidence="6 7" key="1">
    <citation type="submission" date="2024-02" db="EMBL/GenBank/DDBJ databases">
        <authorList>
            <person name="Daric V."/>
            <person name="Darras S."/>
        </authorList>
    </citation>
    <scope>NUCLEOTIDE SEQUENCE [LARGE SCALE GENOMIC DNA]</scope>
</reference>
<dbReference type="PANTHER" id="PTHR11715:SF3">
    <property type="entry name" value="GLYCINE CLEAVAGE SYSTEM H PROTEIN-RELATED"/>
    <property type="match status" value="1"/>
</dbReference>